<feature type="region of interest" description="Disordered" evidence="1">
    <location>
        <begin position="1"/>
        <end position="27"/>
    </location>
</feature>
<dbReference type="EMBL" id="MU853409">
    <property type="protein sequence ID" value="KAK4134068.1"/>
    <property type="molecule type" value="Genomic_DNA"/>
</dbReference>
<accession>A0AAN6UJK8</accession>
<evidence type="ECO:0000313" key="3">
    <source>
        <dbReference type="Proteomes" id="UP001304895"/>
    </source>
</evidence>
<gene>
    <name evidence="2" type="ORF">BT67DRAFT_306845</name>
</gene>
<dbReference type="Proteomes" id="UP001304895">
    <property type="component" value="Unassembled WGS sequence"/>
</dbReference>
<evidence type="ECO:0000256" key="1">
    <source>
        <dbReference type="SAM" id="MobiDB-lite"/>
    </source>
</evidence>
<reference evidence="2" key="2">
    <citation type="submission" date="2023-05" db="EMBL/GenBank/DDBJ databases">
        <authorList>
            <consortium name="Lawrence Berkeley National Laboratory"/>
            <person name="Steindorff A."/>
            <person name="Hensen N."/>
            <person name="Bonometti L."/>
            <person name="Westerberg I."/>
            <person name="Brannstrom I.O."/>
            <person name="Guillou S."/>
            <person name="Cros-Aarteil S."/>
            <person name="Calhoun S."/>
            <person name="Haridas S."/>
            <person name="Kuo A."/>
            <person name="Mondo S."/>
            <person name="Pangilinan J."/>
            <person name="Riley R."/>
            <person name="Labutti K."/>
            <person name="Andreopoulos B."/>
            <person name="Lipzen A."/>
            <person name="Chen C."/>
            <person name="Yanf M."/>
            <person name="Daum C."/>
            <person name="Ng V."/>
            <person name="Clum A."/>
            <person name="Ohm R."/>
            <person name="Martin F."/>
            <person name="Silar P."/>
            <person name="Natvig D."/>
            <person name="Lalanne C."/>
            <person name="Gautier V."/>
            <person name="Ament-Velasquez S.L."/>
            <person name="Kruys A."/>
            <person name="Hutchinson M.I."/>
            <person name="Powell A.J."/>
            <person name="Barry K."/>
            <person name="Miller A.N."/>
            <person name="Grigoriev I.V."/>
            <person name="Debuchy R."/>
            <person name="Gladieux P."/>
            <person name="Thoren M.H."/>
            <person name="Johannesson H."/>
        </authorList>
    </citation>
    <scope>NUCLEOTIDE SEQUENCE</scope>
    <source>
        <strain evidence="2">CBS 123565</strain>
    </source>
</reference>
<dbReference type="AlphaFoldDB" id="A0AAN6UJK8"/>
<keyword evidence="3" id="KW-1185">Reference proteome</keyword>
<sequence>MQATARLEPGSRPTTAGGGRSGPSSKHHLWGLALTTKQAKLTSRQTTHADAAQACAVCLPCVLCTYIAGTVIADSEKVTLTTASARDADLSPRPNFLPFTHTRQTFRRGCVAGDKNTSTE</sequence>
<reference evidence="2" key="1">
    <citation type="journal article" date="2023" name="Mol. Phylogenet. Evol.">
        <title>Genome-scale phylogeny and comparative genomics of the fungal order Sordariales.</title>
        <authorList>
            <person name="Hensen N."/>
            <person name="Bonometti L."/>
            <person name="Westerberg I."/>
            <person name="Brannstrom I.O."/>
            <person name="Guillou S."/>
            <person name="Cros-Aarteil S."/>
            <person name="Calhoun S."/>
            <person name="Haridas S."/>
            <person name="Kuo A."/>
            <person name="Mondo S."/>
            <person name="Pangilinan J."/>
            <person name="Riley R."/>
            <person name="LaButti K."/>
            <person name="Andreopoulos B."/>
            <person name="Lipzen A."/>
            <person name="Chen C."/>
            <person name="Yan M."/>
            <person name="Daum C."/>
            <person name="Ng V."/>
            <person name="Clum A."/>
            <person name="Steindorff A."/>
            <person name="Ohm R.A."/>
            <person name="Martin F."/>
            <person name="Silar P."/>
            <person name="Natvig D.O."/>
            <person name="Lalanne C."/>
            <person name="Gautier V."/>
            <person name="Ament-Velasquez S.L."/>
            <person name="Kruys A."/>
            <person name="Hutchinson M.I."/>
            <person name="Powell A.J."/>
            <person name="Barry K."/>
            <person name="Miller A.N."/>
            <person name="Grigoriev I.V."/>
            <person name="Debuchy R."/>
            <person name="Gladieux P."/>
            <person name="Hiltunen Thoren M."/>
            <person name="Johannesson H."/>
        </authorList>
    </citation>
    <scope>NUCLEOTIDE SEQUENCE</scope>
    <source>
        <strain evidence="2">CBS 123565</strain>
    </source>
</reference>
<proteinExistence type="predicted"/>
<name>A0AAN6UJK8_9PEZI</name>
<comment type="caution">
    <text evidence="2">The sequence shown here is derived from an EMBL/GenBank/DDBJ whole genome shotgun (WGS) entry which is preliminary data.</text>
</comment>
<organism evidence="2 3">
    <name type="scientific">Trichocladium antarcticum</name>
    <dbReference type="NCBI Taxonomy" id="1450529"/>
    <lineage>
        <taxon>Eukaryota</taxon>
        <taxon>Fungi</taxon>
        <taxon>Dikarya</taxon>
        <taxon>Ascomycota</taxon>
        <taxon>Pezizomycotina</taxon>
        <taxon>Sordariomycetes</taxon>
        <taxon>Sordariomycetidae</taxon>
        <taxon>Sordariales</taxon>
        <taxon>Chaetomiaceae</taxon>
        <taxon>Trichocladium</taxon>
    </lineage>
</organism>
<protein>
    <submittedName>
        <fullName evidence="2">Uncharacterized protein</fullName>
    </submittedName>
</protein>
<evidence type="ECO:0000313" key="2">
    <source>
        <dbReference type="EMBL" id="KAK4134068.1"/>
    </source>
</evidence>